<dbReference type="InterPro" id="IPR018490">
    <property type="entry name" value="cNMP-bd_dom_sf"/>
</dbReference>
<dbReference type="InterPro" id="IPR014710">
    <property type="entry name" value="RmlC-like_jellyroll"/>
</dbReference>
<dbReference type="InterPro" id="IPR018488">
    <property type="entry name" value="cNMP-bd_CS"/>
</dbReference>
<dbReference type="OrthoDB" id="2499658at2759"/>
<dbReference type="Pfam" id="PF02145">
    <property type="entry name" value="Rap_GAP"/>
    <property type="match status" value="1"/>
</dbReference>
<proteinExistence type="predicted"/>
<dbReference type="CDD" id="cd00038">
    <property type="entry name" value="CAP_ED"/>
    <property type="match status" value="1"/>
</dbReference>
<dbReference type="RefSeq" id="XP_013758222.1">
    <property type="nucleotide sequence ID" value="XM_013902768.1"/>
</dbReference>
<dbReference type="InterPro" id="IPR000331">
    <property type="entry name" value="Rap/Ran_GAP_dom"/>
</dbReference>
<evidence type="ECO:0000259" key="4">
    <source>
        <dbReference type="PROSITE" id="PS50085"/>
    </source>
</evidence>
<dbReference type="Gene3D" id="2.60.120.10">
    <property type="entry name" value="Jelly Rolls"/>
    <property type="match status" value="1"/>
</dbReference>
<feature type="domain" description="Cyclic nucleotide-binding" evidence="3">
    <location>
        <begin position="114"/>
        <end position="207"/>
    </location>
</feature>
<gene>
    <name evidence="5" type="ORF">AMSG_11843</name>
</gene>
<dbReference type="AlphaFoldDB" id="A0A0L0D9R5"/>
<dbReference type="EMBL" id="GL349453">
    <property type="protein sequence ID" value="KNC49064.1"/>
    <property type="molecule type" value="Genomic_DNA"/>
</dbReference>
<dbReference type="InterPro" id="IPR050989">
    <property type="entry name" value="Rap1_Ran_GAP"/>
</dbReference>
<keyword evidence="6" id="KW-1185">Reference proteome</keyword>
<evidence type="ECO:0000313" key="5">
    <source>
        <dbReference type="EMBL" id="KNC49064.1"/>
    </source>
</evidence>
<dbReference type="SMART" id="SM00100">
    <property type="entry name" value="cNMP"/>
    <property type="match status" value="1"/>
</dbReference>
<dbReference type="InterPro" id="IPR000595">
    <property type="entry name" value="cNMP-bd_dom"/>
</dbReference>
<feature type="domain" description="Rap-GAP" evidence="4">
    <location>
        <begin position="535"/>
        <end position="748"/>
    </location>
</feature>
<dbReference type="PANTHER" id="PTHR15711">
    <property type="entry name" value="RAP GTPASE-ACTIVATING PROTEIN"/>
    <property type="match status" value="1"/>
</dbReference>
<dbReference type="PROSITE" id="PS50042">
    <property type="entry name" value="CNMP_BINDING_3"/>
    <property type="match status" value="1"/>
</dbReference>
<evidence type="ECO:0000259" key="3">
    <source>
        <dbReference type="PROSITE" id="PS50042"/>
    </source>
</evidence>
<dbReference type="SUPFAM" id="SSF51206">
    <property type="entry name" value="cAMP-binding domain-like"/>
    <property type="match status" value="1"/>
</dbReference>
<dbReference type="eggNOG" id="KOG3686">
    <property type="taxonomic scope" value="Eukaryota"/>
</dbReference>
<dbReference type="GO" id="GO:0051056">
    <property type="term" value="P:regulation of small GTPase mediated signal transduction"/>
    <property type="evidence" value="ECO:0007669"/>
    <property type="project" value="InterPro"/>
</dbReference>
<evidence type="ECO:0008006" key="7">
    <source>
        <dbReference type="Google" id="ProtNLM"/>
    </source>
</evidence>
<sequence>MLRFLSSRNKANKRARIVGNVVVAITETAIHVLPADVSARAKPLVSMDRGDPGFSFREVNTATDGSVLEFHSKDPKRDEHRTFELASLETGLIVTHLKHADTPMLMNVSKFVDELLHLMTLEDYNEGEYVVRAGDPGRCMYFVSAGTIEIEIPAASGEVKTVTLREGSYFGEIALFLSKTGKRTASVRAATPVQLLVLTKETCNSVLHRFPHMEKAFRELGSARLRNNDESSGGGKGKGRRSAASAATPSWMKRISGKVTKRRVTLGAPASGPAVRSKTSQKPRFMEVPQEPSLPLPGAPDEAALPPILDAGSWDADAPARVFAPLSDPAVLAVEDTVAETNWFARIFCDQAYSLFMAKIDERVVLVTIFVSRPPGLTPGADADVLASLGPESELYASSTAARNTSIGVLDLPLPKATDDSEGSAVAGSSSNGGGGGDDESSSDAADGEGANLSRRRSSTLVLSPEDEATRNLAQVRQLYWVMVWEKKSVRRWVLESESKMSFGQVLGSVDPGLGASAKNFRKVEAVSYEMERALCTIENGEPELNFKLGVLYAREGQVDENDMFGNKDGSPAFREFLEQIGERVRLKGYSGYCAQLDTKYDKSGLHSYRTSAGGYEVMFHVSTELQYDPTDDQYIQRKRFIGNDIVVIVFVDGPTTYATQTMKSQYTNILVVVTPDPTDSSRYRVAVTRQRGLRRFGPLPARYYRKGDGSFAKWLLTTCLNGEHATYVSPEFLVRDRRTRNNLLNDFYDAHWSTGAKKRTT</sequence>
<protein>
    <recommendedName>
        <fullName evidence="7">Rap-GAP domain-containing protein</fullName>
    </recommendedName>
</protein>
<dbReference type="InterPro" id="IPR035974">
    <property type="entry name" value="Rap/Ran-GAP_sf"/>
</dbReference>
<dbReference type="GO" id="GO:0005096">
    <property type="term" value="F:GTPase activator activity"/>
    <property type="evidence" value="ECO:0007669"/>
    <property type="project" value="UniProtKB-KW"/>
</dbReference>
<dbReference type="STRING" id="461836.A0A0L0D9R5"/>
<dbReference type="PANTHER" id="PTHR15711:SF22">
    <property type="entry name" value="RAP-GAP DOMAIN-CONTAINING PROTEIN"/>
    <property type="match status" value="1"/>
</dbReference>
<dbReference type="PRINTS" id="PR00103">
    <property type="entry name" value="CAMPKINASE"/>
</dbReference>
<dbReference type="GeneID" id="25569758"/>
<dbReference type="eggNOG" id="KOG0498">
    <property type="taxonomic scope" value="Eukaryota"/>
</dbReference>
<dbReference type="PROSITE" id="PS00888">
    <property type="entry name" value="CNMP_BINDING_1"/>
    <property type="match status" value="1"/>
</dbReference>
<feature type="compositionally biased region" description="Basic residues" evidence="2">
    <location>
        <begin position="255"/>
        <end position="264"/>
    </location>
</feature>
<dbReference type="GO" id="GO:0005737">
    <property type="term" value="C:cytoplasm"/>
    <property type="evidence" value="ECO:0007669"/>
    <property type="project" value="TreeGrafter"/>
</dbReference>
<accession>A0A0L0D9R5</accession>
<feature type="region of interest" description="Disordered" evidence="2">
    <location>
        <begin position="221"/>
        <end position="291"/>
    </location>
</feature>
<dbReference type="PROSITE" id="PS00889">
    <property type="entry name" value="CNMP_BINDING_2"/>
    <property type="match status" value="1"/>
</dbReference>
<evidence type="ECO:0000256" key="1">
    <source>
        <dbReference type="ARBA" id="ARBA00022468"/>
    </source>
</evidence>
<dbReference type="Proteomes" id="UP000054408">
    <property type="component" value="Unassembled WGS sequence"/>
</dbReference>
<organism evidence="5 6">
    <name type="scientific">Thecamonas trahens ATCC 50062</name>
    <dbReference type="NCBI Taxonomy" id="461836"/>
    <lineage>
        <taxon>Eukaryota</taxon>
        <taxon>Apusozoa</taxon>
        <taxon>Apusomonadida</taxon>
        <taxon>Apusomonadidae</taxon>
        <taxon>Thecamonas</taxon>
    </lineage>
</organism>
<dbReference type="Gene3D" id="3.40.50.11210">
    <property type="entry name" value="Rap/Ran-GAP"/>
    <property type="match status" value="1"/>
</dbReference>
<dbReference type="PROSITE" id="PS50085">
    <property type="entry name" value="RAPGAP"/>
    <property type="match status" value="1"/>
</dbReference>
<evidence type="ECO:0000256" key="2">
    <source>
        <dbReference type="SAM" id="MobiDB-lite"/>
    </source>
</evidence>
<feature type="region of interest" description="Disordered" evidence="2">
    <location>
        <begin position="418"/>
        <end position="459"/>
    </location>
</feature>
<reference evidence="5 6" key="1">
    <citation type="submission" date="2010-05" db="EMBL/GenBank/DDBJ databases">
        <title>The Genome Sequence of Thecamonas trahens ATCC 50062.</title>
        <authorList>
            <consortium name="The Broad Institute Genome Sequencing Platform"/>
            <person name="Russ C."/>
            <person name="Cuomo C."/>
            <person name="Shea T."/>
            <person name="Young S.K."/>
            <person name="Zeng Q."/>
            <person name="Koehrsen M."/>
            <person name="Haas B."/>
            <person name="Borodovsky M."/>
            <person name="Guigo R."/>
            <person name="Alvarado L."/>
            <person name="Berlin A."/>
            <person name="Bochicchio J."/>
            <person name="Borenstein D."/>
            <person name="Chapman S."/>
            <person name="Chen Z."/>
            <person name="Freedman E."/>
            <person name="Gellesch M."/>
            <person name="Goldberg J."/>
            <person name="Griggs A."/>
            <person name="Gujja S."/>
            <person name="Heilman E."/>
            <person name="Heiman D."/>
            <person name="Hepburn T."/>
            <person name="Howarth C."/>
            <person name="Jen D."/>
            <person name="Larson L."/>
            <person name="Mehta T."/>
            <person name="Park D."/>
            <person name="Pearson M."/>
            <person name="Roberts A."/>
            <person name="Saif S."/>
            <person name="Shenoy N."/>
            <person name="Sisk P."/>
            <person name="Stolte C."/>
            <person name="Sykes S."/>
            <person name="Thomson T."/>
            <person name="Walk T."/>
            <person name="White J."/>
            <person name="Yandava C."/>
            <person name="Burger G."/>
            <person name="Gray M.W."/>
            <person name="Holland P.W.H."/>
            <person name="King N."/>
            <person name="Lang F.B.F."/>
            <person name="Roger A.J."/>
            <person name="Ruiz-Trillo I."/>
            <person name="Lander E."/>
            <person name="Nusbaum C."/>
        </authorList>
    </citation>
    <scope>NUCLEOTIDE SEQUENCE [LARGE SCALE GENOMIC DNA]</scope>
    <source>
        <strain evidence="5 6">ATCC 50062</strain>
    </source>
</reference>
<evidence type="ECO:0000313" key="6">
    <source>
        <dbReference type="Proteomes" id="UP000054408"/>
    </source>
</evidence>
<dbReference type="SUPFAM" id="SSF111347">
    <property type="entry name" value="Rap/Ran-GAP"/>
    <property type="match status" value="1"/>
</dbReference>
<name>A0A0L0D9R5_THETB</name>
<dbReference type="Pfam" id="PF00027">
    <property type="entry name" value="cNMP_binding"/>
    <property type="match status" value="1"/>
</dbReference>
<keyword evidence="1" id="KW-0343">GTPase activation</keyword>